<gene>
    <name evidence="4" type="ORF">PGLA1383_LOCUS54144</name>
</gene>
<evidence type="ECO:0000313" key="4">
    <source>
        <dbReference type="EMBL" id="CAE8639082.1"/>
    </source>
</evidence>
<dbReference type="InterPro" id="IPR029071">
    <property type="entry name" value="Ubiquitin-like_domsf"/>
</dbReference>
<accession>A0A813HMY6</accession>
<dbReference type="PROSITE" id="PS50222">
    <property type="entry name" value="EF_HAND_2"/>
    <property type="match status" value="1"/>
</dbReference>
<reference evidence="4" key="1">
    <citation type="submission" date="2021-02" db="EMBL/GenBank/DDBJ databases">
        <authorList>
            <person name="Dougan E. K."/>
            <person name="Rhodes N."/>
            <person name="Thang M."/>
            <person name="Chan C."/>
        </authorList>
    </citation>
    <scope>NUCLEOTIDE SEQUENCE</scope>
</reference>
<dbReference type="PROSITE" id="PS50053">
    <property type="entry name" value="UBIQUITIN_2"/>
    <property type="match status" value="1"/>
</dbReference>
<dbReference type="Pfam" id="PF00240">
    <property type="entry name" value="ubiquitin"/>
    <property type="match status" value="1"/>
</dbReference>
<keyword evidence="5" id="KW-1185">Reference proteome</keyword>
<evidence type="ECO:0008006" key="6">
    <source>
        <dbReference type="Google" id="ProtNLM"/>
    </source>
</evidence>
<evidence type="ECO:0000259" key="3">
    <source>
        <dbReference type="PROSITE" id="PS50222"/>
    </source>
</evidence>
<name>A0A813HMY6_POLGL</name>
<evidence type="ECO:0000259" key="2">
    <source>
        <dbReference type="PROSITE" id="PS50053"/>
    </source>
</evidence>
<dbReference type="Gene3D" id="3.10.20.90">
    <property type="entry name" value="Phosphatidylinositol 3-kinase Catalytic Subunit, Chain A, domain 1"/>
    <property type="match status" value="1"/>
</dbReference>
<organism evidence="4 5">
    <name type="scientific">Polarella glacialis</name>
    <name type="common">Dinoflagellate</name>
    <dbReference type="NCBI Taxonomy" id="89957"/>
    <lineage>
        <taxon>Eukaryota</taxon>
        <taxon>Sar</taxon>
        <taxon>Alveolata</taxon>
        <taxon>Dinophyceae</taxon>
        <taxon>Suessiales</taxon>
        <taxon>Suessiaceae</taxon>
        <taxon>Polarella</taxon>
    </lineage>
</organism>
<evidence type="ECO:0000256" key="1">
    <source>
        <dbReference type="ARBA" id="ARBA00022837"/>
    </source>
</evidence>
<sequence length="416" mass="44510">MVVGPAWTRGEIEKPAGEKNMGTWTAGVYTPEQQARLGVDEHGTKVAPAAALELRAAPAAAPTAGRCGAIGPAWTRGEIEKPAGTINMGTWTARVYTEEQKRRLGVDKDGNKVTTASQQPQTITPAYATALLSSQQLMGTLCKQYFKKYDVNGDNVLQLSELTVLCTDLHLGLGMSQANVECIKSSILPFSQGGADDQLTIDEFPVWFASVMKESIDANTAAPAPRIPTGFVLTVKALSGRQETLEVPLSMNLSELREAAAAALELPAAQTQLMIGERILSEGHQTLKDCDFEPGQEIDAIVVSTLKVRRHVYNMRGGAPPNRGYHLIATDEVDLEPNAPLGEQMDKLVPNDGYPGKANTAGVKLFAFQPANDGAPKIWTGGLNEIELEESGNALDTFDADGAVEVALLLPMRGMD</sequence>
<keyword evidence="1" id="KW-0106">Calcium</keyword>
<dbReference type="SUPFAM" id="SSF47473">
    <property type="entry name" value="EF-hand"/>
    <property type="match status" value="1"/>
</dbReference>
<dbReference type="Proteomes" id="UP000654075">
    <property type="component" value="Unassembled WGS sequence"/>
</dbReference>
<comment type="caution">
    <text evidence="4">The sequence shown here is derived from an EMBL/GenBank/DDBJ whole genome shotgun (WGS) entry which is preliminary data.</text>
</comment>
<dbReference type="Gene3D" id="1.10.238.10">
    <property type="entry name" value="EF-hand"/>
    <property type="match status" value="1"/>
</dbReference>
<dbReference type="SUPFAM" id="SSF54236">
    <property type="entry name" value="Ubiquitin-like"/>
    <property type="match status" value="1"/>
</dbReference>
<dbReference type="AlphaFoldDB" id="A0A813HMY6"/>
<dbReference type="InterPro" id="IPR011992">
    <property type="entry name" value="EF-hand-dom_pair"/>
</dbReference>
<dbReference type="GO" id="GO:0005509">
    <property type="term" value="F:calcium ion binding"/>
    <property type="evidence" value="ECO:0007669"/>
    <property type="project" value="InterPro"/>
</dbReference>
<dbReference type="OMA" id="TINMGTW"/>
<dbReference type="SMART" id="SM00213">
    <property type="entry name" value="UBQ"/>
    <property type="match status" value="1"/>
</dbReference>
<evidence type="ECO:0000313" key="5">
    <source>
        <dbReference type="Proteomes" id="UP000654075"/>
    </source>
</evidence>
<feature type="domain" description="EF-hand" evidence="3">
    <location>
        <begin position="137"/>
        <end position="172"/>
    </location>
</feature>
<protein>
    <recommendedName>
        <fullName evidence="6">Ubiquitin-like domain-containing protein</fullName>
    </recommendedName>
</protein>
<proteinExistence type="predicted"/>
<dbReference type="EMBL" id="CAJNNV010032140">
    <property type="protein sequence ID" value="CAE8639082.1"/>
    <property type="molecule type" value="Genomic_DNA"/>
</dbReference>
<feature type="domain" description="Ubiquitin-like" evidence="2">
    <location>
        <begin position="231"/>
        <end position="302"/>
    </location>
</feature>
<dbReference type="OrthoDB" id="437237at2759"/>
<dbReference type="PROSITE" id="PS00018">
    <property type="entry name" value="EF_HAND_1"/>
    <property type="match status" value="1"/>
</dbReference>
<dbReference type="InterPro" id="IPR000626">
    <property type="entry name" value="Ubiquitin-like_dom"/>
</dbReference>
<dbReference type="InterPro" id="IPR002048">
    <property type="entry name" value="EF_hand_dom"/>
</dbReference>
<dbReference type="InterPro" id="IPR018247">
    <property type="entry name" value="EF_Hand_1_Ca_BS"/>
</dbReference>